<organism evidence="1">
    <name type="scientific">Kwoniella bestiolae CBS 10118</name>
    <dbReference type="NCBI Taxonomy" id="1296100"/>
    <lineage>
        <taxon>Eukaryota</taxon>
        <taxon>Fungi</taxon>
        <taxon>Dikarya</taxon>
        <taxon>Basidiomycota</taxon>
        <taxon>Agaricomycotina</taxon>
        <taxon>Tremellomycetes</taxon>
        <taxon>Tremellales</taxon>
        <taxon>Cryptococcaceae</taxon>
        <taxon>Kwoniella</taxon>
    </lineage>
</organism>
<gene>
    <name evidence="1" type="ORF">I302_04291</name>
    <name evidence="2" type="ORF">I302_100915</name>
</gene>
<dbReference type="Proteomes" id="UP000092730">
    <property type="component" value="Chromosome 1"/>
</dbReference>
<dbReference type="KEGG" id="kbi:30208690"/>
<dbReference type="GeneID" id="30208690"/>
<protein>
    <submittedName>
        <fullName evidence="1">Uncharacterized protein</fullName>
    </submittedName>
</protein>
<dbReference type="VEuPathDB" id="FungiDB:I302_04291"/>
<proteinExistence type="predicted"/>
<reference evidence="1" key="1">
    <citation type="submission" date="2013-07" db="EMBL/GenBank/DDBJ databases">
        <title>The Genome Sequence of Cryptococcus bestiolae CBS10118.</title>
        <authorList>
            <consortium name="The Broad Institute Genome Sequencing Platform"/>
            <person name="Cuomo C."/>
            <person name="Litvintseva A."/>
            <person name="Chen Y."/>
            <person name="Heitman J."/>
            <person name="Sun S."/>
            <person name="Springer D."/>
            <person name="Dromer F."/>
            <person name="Young S.K."/>
            <person name="Zeng Q."/>
            <person name="Gargeya S."/>
            <person name="Fitzgerald M."/>
            <person name="Abouelleil A."/>
            <person name="Alvarado L."/>
            <person name="Berlin A.M."/>
            <person name="Chapman S.B."/>
            <person name="Dewar J."/>
            <person name="Goldberg J."/>
            <person name="Griggs A."/>
            <person name="Gujja S."/>
            <person name="Hansen M."/>
            <person name="Howarth C."/>
            <person name="Imamovic A."/>
            <person name="Larimer J."/>
            <person name="McCowan C."/>
            <person name="Murphy C."/>
            <person name="Pearson M."/>
            <person name="Priest M."/>
            <person name="Roberts A."/>
            <person name="Saif S."/>
            <person name="Shea T."/>
            <person name="Sykes S."/>
            <person name="Wortman J."/>
            <person name="Nusbaum C."/>
            <person name="Birren B."/>
        </authorList>
    </citation>
    <scope>NUCLEOTIDE SEQUENCE [LARGE SCALE GENOMIC DNA]</scope>
    <source>
        <strain evidence="1">CBS 10118</strain>
    </source>
</reference>
<evidence type="ECO:0000313" key="2">
    <source>
        <dbReference type="EMBL" id="WVW78952.1"/>
    </source>
</evidence>
<dbReference type="RefSeq" id="XP_019047675.1">
    <property type="nucleotide sequence ID" value="XM_019190927.1"/>
</dbReference>
<evidence type="ECO:0000313" key="3">
    <source>
        <dbReference type="Proteomes" id="UP000092730"/>
    </source>
</evidence>
<dbReference type="EMBL" id="CP144541">
    <property type="protein sequence ID" value="WVW78952.1"/>
    <property type="molecule type" value="Genomic_DNA"/>
</dbReference>
<evidence type="ECO:0000313" key="1">
    <source>
        <dbReference type="EMBL" id="OCF26605.1"/>
    </source>
</evidence>
<reference evidence="2" key="4">
    <citation type="submission" date="2024-02" db="EMBL/GenBank/DDBJ databases">
        <title>Comparative genomics of Cryptococcus and Kwoniella reveals pathogenesis evolution and contrasting modes of karyotype evolution via chromosome fusion or intercentromeric recombination.</title>
        <authorList>
            <person name="Coelho M.A."/>
            <person name="David-Palma M."/>
            <person name="Shea T."/>
            <person name="Bowers K."/>
            <person name="McGinley-Smith S."/>
            <person name="Mohammad A.W."/>
            <person name="Gnirke A."/>
            <person name="Yurkov A.M."/>
            <person name="Nowrousian M."/>
            <person name="Sun S."/>
            <person name="Cuomo C.A."/>
            <person name="Heitman J."/>
        </authorList>
    </citation>
    <scope>NUCLEOTIDE SEQUENCE</scope>
    <source>
        <strain evidence="2">CBS 10118</strain>
    </source>
</reference>
<keyword evidence="3" id="KW-1185">Reference proteome</keyword>
<name>A0A1B9G6E6_9TREE</name>
<sequence length="276" mass="30283">MRADLDLDHSTYGPSTASLVLYSISPSGTESITLAAPKRADHVDLTSELAKVVDLTLANVIGKPSKRFSVGSSCNANKMLDDAQSDIDGHLAELAANHSRRYLRSDTEDPGSLAVARTPSEYCHTLMEIRDKFANPHVKGLMVVYSNRPSDLSESLRKGGSMATHGILNPTLFGDEKEQARKALSAFASHISDQAKTLDVSKVSFDDYSESYNNGQYRYIVMTPEEERVFEGIEVALDLPHVSPDEVYKHERHKTDSIRGSGGKPDFDGIFAQYGK</sequence>
<reference evidence="2" key="2">
    <citation type="submission" date="2013-07" db="EMBL/GenBank/DDBJ databases">
        <authorList>
            <consortium name="The Broad Institute Genome Sequencing Platform"/>
            <person name="Cuomo C."/>
            <person name="Litvintseva A."/>
            <person name="Chen Y."/>
            <person name="Heitman J."/>
            <person name="Sun S."/>
            <person name="Springer D."/>
            <person name="Dromer F."/>
            <person name="Young S.K."/>
            <person name="Zeng Q."/>
            <person name="Gargeya S."/>
            <person name="Fitzgerald M."/>
            <person name="Abouelleil A."/>
            <person name="Alvarado L."/>
            <person name="Berlin A.M."/>
            <person name="Chapman S.B."/>
            <person name="Dewar J."/>
            <person name="Goldberg J."/>
            <person name="Griggs A."/>
            <person name="Gujja S."/>
            <person name="Hansen M."/>
            <person name="Howarth C."/>
            <person name="Imamovic A."/>
            <person name="Larimer J."/>
            <person name="McCowan C."/>
            <person name="Murphy C."/>
            <person name="Pearson M."/>
            <person name="Priest M."/>
            <person name="Roberts A."/>
            <person name="Saif S."/>
            <person name="Shea T."/>
            <person name="Sykes S."/>
            <person name="Wortman J."/>
            <person name="Nusbaum C."/>
            <person name="Birren B."/>
        </authorList>
    </citation>
    <scope>NUCLEOTIDE SEQUENCE</scope>
    <source>
        <strain evidence="2">CBS 10118</strain>
    </source>
</reference>
<dbReference type="AlphaFoldDB" id="A0A1B9G6E6"/>
<reference evidence="1" key="3">
    <citation type="submission" date="2014-01" db="EMBL/GenBank/DDBJ databases">
        <title>Evolution of pathogenesis and genome organization in the Tremellales.</title>
        <authorList>
            <person name="Cuomo C."/>
            <person name="Litvintseva A."/>
            <person name="Heitman J."/>
            <person name="Chen Y."/>
            <person name="Sun S."/>
            <person name="Springer D."/>
            <person name="Dromer F."/>
            <person name="Young S."/>
            <person name="Zeng Q."/>
            <person name="Chapman S."/>
            <person name="Gujja S."/>
            <person name="Saif S."/>
            <person name="Birren B."/>
        </authorList>
    </citation>
    <scope>NUCLEOTIDE SEQUENCE</scope>
    <source>
        <strain evidence="1">CBS 10118</strain>
    </source>
</reference>
<dbReference type="EMBL" id="KI894020">
    <property type="protein sequence ID" value="OCF26605.1"/>
    <property type="molecule type" value="Genomic_DNA"/>
</dbReference>
<accession>A0A1B9G6E6</accession>